<dbReference type="AlphaFoldDB" id="A0A4R1BAD2"/>
<feature type="binding site" evidence="7 10">
    <location>
        <position position="87"/>
    </location>
    <ligand>
        <name>Mg(2+)</name>
        <dbReference type="ChEBI" id="CHEBI:18420"/>
    </ligand>
</feature>
<dbReference type="Pfam" id="PF02548">
    <property type="entry name" value="Pantoate_transf"/>
    <property type="match status" value="1"/>
</dbReference>
<comment type="cofactor">
    <cofactor evidence="7 10">
        <name>Mg(2+)</name>
        <dbReference type="ChEBI" id="CHEBI:18420"/>
    </cofactor>
    <text evidence="7 10">Binds 1 Mg(2+) ion per subunit.</text>
</comment>
<keyword evidence="5 7" id="KW-0808">Transferase</keyword>
<dbReference type="GO" id="GO:0005737">
    <property type="term" value="C:cytoplasm"/>
    <property type="evidence" value="ECO:0007669"/>
    <property type="project" value="UniProtKB-SubCell"/>
</dbReference>
<dbReference type="EC" id="2.1.2.11" evidence="7"/>
<dbReference type="CDD" id="cd06557">
    <property type="entry name" value="KPHMT-like"/>
    <property type="match status" value="1"/>
</dbReference>
<keyword evidence="11" id="KW-0489">Methyltransferase</keyword>
<evidence type="ECO:0000256" key="10">
    <source>
        <dbReference type="PIRSR" id="PIRSR000388-3"/>
    </source>
</evidence>
<evidence type="ECO:0000256" key="9">
    <source>
        <dbReference type="PIRSR" id="PIRSR000388-2"/>
    </source>
</evidence>
<dbReference type="InterPro" id="IPR003700">
    <property type="entry name" value="Pantoate_hydroxy_MeTrfase"/>
</dbReference>
<dbReference type="UniPathway" id="UPA00028">
    <property type="reaction ID" value="UER00003"/>
</dbReference>
<comment type="function">
    <text evidence="6 7">Catalyzes the reversible reaction in which hydroxymethyl group from 5,10-methylenetetrahydrofolate is transferred onto alpha-ketoisovalerate to form ketopantoate.</text>
</comment>
<feature type="active site" description="Proton acceptor" evidence="7 8">
    <location>
        <position position="186"/>
    </location>
</feature>
<comment type="subunit">
    <text evidence="3 7">Homodecamer; pentamer of dimers.</text>
</comment>
<dbReference type="GO" id="GO:0015940">
    <property type="term" value="P:pantothenate biosynthetic process"/>
    <property type="evidence" value="ECO:0007669"/>
    <property type="project" value="UniProtKB-UniRule"/>
</dbReference>
<keyword evidence="7 10" id="KW-0479">Metal-binding</keyword>
<evidence type="ECO:0000313" key="11">
    <source>
        <dbReference type="EMBL" id="TCJ13900.1"/>
    </source>
</evidence>
<comment type="pathway">
    <text evidence="1 7">Cofactor biosynthesis; (R)-pantothenate biosynthesis; (R)-pantoate from 3-methyl-2-oxobutanoate: step 1/2.</text>
</comment>
<feature type="binding site" evidence="7 9">
    <location>
        <position position="117"/>
    </location>
    <ligand>
        <name>3-methyl-2-oxobutanoate</name>
        <dbReference type="ChEBI" id="CHEBI:11851"/>
    </ligand>
</feature>
<proteinExistence type="inferred from homology"/>
<protein>
    <recommendedName>
        <fullName evidence="7">3-methyl-2-oxobutanoate hydroxymethyltransferase</fullName>
        <ecNumber evidence="7">2.1.2.11</ecNumber>
    </recommendedName>
    <alternativeName>
        <fullName evidence="7">Ketopantoate hydroxymethyltransferase</fullName>
        <shortName evidence="7">KPHMT</shortName>
    </alternativeName>
</protein>
<evidence type="ECO:0000256" key="5">
    <source>
        <dbReference type="ARBA" id="ARBA00022679"/>
    </source>
</evidence>
<evidence type="ECO:0000256" key="1">
    <source>
        <dbReference type="ARBA" id="ARBA00005033"/>
    </source>
</evidence>
<dbReference type="Proteomes" id="UP000295244">
    <property type="component" value="Unassembled WGS sequence"/>
</dbReference>
<evidence type="ECO:0000256" key="6">
    <source>
        <dbReference type="ARBA" id="ARBA00056497"/>
    </source>
</evidence>
<comment type="subcellular location">
    <subcellularLocation>
        <location evidence="7">Cytoplasm</location>
    </subcellularLocation>
</comment>
<keyword evidence="12" id="KW-1185">Reference proteome</keyword>
<dbReference type="FunFam" id="3.20.20.60:FF:000003">
    <property type="entry name" value="3-methyl-2-oxobutanoate hydroxymethyltransferase"/>
    <property type="match status" value="1"/>
</dbReference>
<sequence>MARLERVTVPSVLEMKRRGERIAMLTAYDYPTARLLERAGVEVILVGDSLGMVTLGYDSTVPVTLEEMIHHVKAVVRGTSRALVVGDLPFGSYGESPGQAVRSATRLVKEGGCDAVKLEGGSEMVAAVEAVVRVGIPVVGHVGLLPQSAGRYGGFRVQGKTAAEARELLQGARDLQAAGAFMVVVEAVPAPVGEAISRALEVPVIGIGAGAGCDGQVLVTPDMLGLQEELSPRFLKRYANLAGTIVEAAGRYVSEVKEGRFPEEVHGYAMDAEEERRFRSGL</sequence>
<organism evidence="11 12">
    <name type="scientific">Rubrobacter taiwanensis</name>
    <dbReference type="NCBI Taxonomy" id="185139"/>
    <lineage>
        <taxon>Bacteria</taxon>
        <taxon>Bacillati</taxon>
        <taxon>Actinomycetota</taxon>
        <taxon>Rubrobacteria</taxon>
        <taxon>Rubrobacterales</taxon>
        <taxon>Rubrobacteraceae</taxon>
        <taxon>Rubrobacter</taxon>
    </lineage>
</organism>
<dbReference type="GO" id="GO:0003864">
    <property type="term" value="F:3-methyl-2-oxobutanoate hydroxymethyltransferase activity"/>
    <property type="evidence" value="ECO:0007669"/>
    <property type="project" value="UniProtKB-UniRule"/>
</dbReference>
<evidence type="ECO:0000256" key="8">
    <source>
        <dbReference type="PIRSR" id="PIRSR000388-1"/>
    </source>
</evidence>
<gene>
    <name evidence="7 11" type="primary">panB</name>
    <name evidence="11" type="ORF">E0L93_14435</name>
</gene>
<dbReference type="Gene3D" id="3.20.20.60">
    <property type="entry name" value="Phosphoenolpyruvate-binding domains"/>
    <property type="match status" value="1"/>
</dbReference>
<feature type="binding site" evidence="7 9">
    <location>
        <begin position="48"/>
        <end position="49"/>
    </location>
    <ligand>
        <name>3-methyl-2-oxobutanoate</name>
        <dbReference type="ChEBI" id="CHEBI:11851"/>
    </ligand>
</feature>
<evidence type="ECO:0000256" key="2">
    <source>
        <dbReference type="ARBA" id="ARBA00008676"/>
    </source>
</evidence>
<keyword evidence="7 10" id="KW-0460">Magnesium</keyword>
<dbReference type="PANTHER" id="PTHR20881">
    <property type="entry name" value="3-METHYL-2-OXOBUTANOATE HYDROXYMETHYLTRANSFERASE"/>
    <property type="match status" value="1"/>
</dbReference>
<dbReference type="OrthoDB" id="9781789at2"/>
<evidence type="ECO:0000313" key="12">
    <source>
        <dbReference type="Proteomes" id="UP000295244"/>
    </source>
</evidence>
<dbReference type="GO" id="GO:0008168">
    <property type="term" value="F:methyltransferase activity"/>
    <property type="evidence" value="ECO:0007669"/>
    <property type="project" value="UniProtKB-KW"/>
</dbReference>
<dbReference type="PIRSF" id="PIRSF000388">
    <property type="entry name" value="Pantoate_hydroxy_MeTrfase"/>
    <property type="match status" value="1"/>
</dbReference>
<dbReference type="GO" id="GO:0000287">
    <property type="term" value="F:magnesium ion binding"/>
    <property type="evidence" value="ECO:0007669"/>
    <property type="project" value="TreeGrafter"/>
</dbReference>
<feature type="binding site" evidence="7 10">
    <location>
        <position position="48"/>
    </location>
    <ligand>
        <name>Mg(2+)</name>
        <dbReference type="ChEBI" id="CHEBI:18420"/>
    </ligand>
</feature>
<comment type="catalytic activity">
    <reaction evidence="7">
        <text>(6R)-5,10-methylene-5,6,7,8-tetrahydrofolate + 3-methyl-2-oxobutanoate + H2O = 2-dehydropantoate + (6S)-5,6,7,8-tetrahydrofolate</text>
        <dbReference type="Rhea" id="RHEA:11824"/>
        <dbReference type="ChEBI" id="CHEBI:11561"/>
        <dbReference type="ChEBI" id="CHEBI:11851"/>
        <dbReference type="ChEBI" id="CHEBI:15377"/>
        <dbReference type="ChEBI" id="CHEBI:15636"/>
        <dbReference type="ChEBI" id="CHEBI:57453"/>
        <dbReference type="EC" id="2.1.2.11"/>
    </reaction>
</comment>
<evidence type="ECO:0000256" key="3">
    <source>
        <dbReference type="ARBA" id="ARBA00011424"/>
    </source>
</evidence>
<dbReference type="PANTHER" id="PTHR20881:SF0">
    <property type="entry name" value="3-METHYL-2-OXOBUTANOATE HYDROXYMETHYLTRANSFERASE"/>
    <property type="match status" value="1"/>
</dbReference>
<evidence type="ECO:0000256" key="4">
    <source>
        <dbReference type="ARBA" id="ARBA00022655"/>
    </source>
</evidence>
<accession>A0A4R1BAD2</accession>
<dbReference type="GO" id="GO:0032259">
    <property type="term" value="P:methylation"/>
    <property type="evidence" value="ECO:0007669"/>
    <property type="project" value="UniProtKB-KW"/>
</dbReference>
<comment type="similarity">
    <text evidence="2 7">Belongs to the PanB family.</text>
</comment>
<keyword evidence="4 7" id="KW-0566">Pantothenate biosynthesis</keyword>
<dbReference type="NCBIfam" id="TIGR00222">
    <property type="entry name" value="panB"/>
    <property type="match status" value="1"/>
</dbReference>
<comment type="caution">
    <text evidence="11">The sequence shown here is derived from an EMBL/GenBank/DDBJ whole genome shotgun (WGS) entry which is preliminary data.</text>
</comment>
<dbReference type="RefSeq" id="WP_132692782.1">
    <property type="nucleotide sequence ID" value="NZ_SKBU01000037.1"/>
</dbReference>
<dbReference type="InterPro" id="IPR040442">
    <property type="entry name" value="Pyrv_kinase-like_dom_sf"/>
</dbReference>
<dbReference type="HAMAP" id="MF_00156">
    <property type="entry name" value="PanB"/>
    <property type="match status" value="1"/>
</dbReference>
<feature type="binding site" evidence="7 9">
    <location>
        <position position="87"/>
    </location>
    <ligand>
        <name>3-methyl-2-oxobutanoate</name>
        <dbReference type="ChEBI" id="CHEBI:11851"/>
    </ligand>
</feature>
<dbReference type="EMBL" id="SKBU01000037">
    <property type="protein sequence ID" value="TCJ13900.1"/>
    <property type="molecule type" value="Genomic_DNA"/>
</dbReference>
<reference evidence="11 12" key="1">
    <citation type="submission" date="2019-03" db="EMBL/GenBank/DDBJ databases">
        <title>Whole genome sequence of a novel Rubrobacter taiwanensis strain, isolated from Yellowstone National Park.</title>
        <authorList>
            <person name="Freed S."/>
            <person name="Ramaley R.F."/>
            <person name="Kyndt J.A."/>
        </authorList>
    </citation>
    <scope>NUCLEOTIDE SEQUENCE [LARGE SCALE GENOMIC DNA]</scope>
    <source>
        <strain evidence="11 12">Yellowstone</strain>
    </source>
</reference>
<dbReference type="SUPFAM" id="SSF51621">
    <property type="entry name" value="Phosphoenolpyruvate/pyruvate domain"/>
    <property type="match status" value="1"/>
</dbReference>
<keyword evidence="7" id="KW-0963">Cytoplasm</keyword>
<name>A0A4R1BAD2_9ACTN</name>
<dbReference type="InterPro" id="IPR015813">
    <property type="entry name" value="Pyrv/PenolPyrv_kinase-like_dom"/>
</dbReference>
<evidence type="ECO:0000256" key="7">
    <source>
        <dbReference type="HAMAP-Rule" id="MF_00156"/>
    </source>
</evidence>
<feature type="binding site" evidence="7 10">
    <location>
        <position position="119"/>
    </location>
    <ligand>
        <name>Mg(2+)</name>
        <dbReference type="ChEBI" id="CHEBI:18420"/>
    </ligand>
</feature>
<dbReference type="NCBIfam" id="NF001452">
    <property type="entry name" value="PRK00311.1"/>
    <property type="match status" value="1"/>
</dbReference>